<keyword evidence="3" id="KW-1185">Reference proteome</keyword>
<gene>
    <name evidence="2" type="ORF">Cgig2_002606</name>
</gene>
<protein>
    <submittedName>
        <fullName evidence="2">Uncharacterized protein</fullName>
    </submittedName>
</protein>
<feature type="region of interest" description="Disordered" evidence="1">
    <location>
        <begin position="117"/>
        <end position="144"/>
    </location>
</feature>
<reference evidence="2" key="1">
    <citation type="submission" date="2022-04" db="EMBL/GenBank/DDBJ databases">
        <title>Carnegiea gigantea Genome sequencing and assembly v2.</title>
        <authorList>
            <person name="Copetti D."/>
            <person name="Sanderson M.J."/>
            <person name="Burquez A."/>
            <person name="Wojciechowski M.F."/>
        </authorList>
    </citation>
    <scope>NUCLEOTIDE SEQUENCE</scope>
    <source>
        <strain evidence="2">SGP5-SGP5p</strain>
        <tissue evidence="2">Aerial part</tissue>
    </source>
</reference>
<sequence>MLSENKYEILNDDGTLRYEKLSYLIALRSSFPPLRRATTFYELPGALKLDPRTRPTSYNDALYFWTAILSKNTKSIAMLPSRSLHLNKFMTKKYQDWWFKVTISDLRANVGLFQQSARHDPSKSKKNRRGNTSKDGSDFEDRDSDFPSFFPSSLKPDSLCFNEHIFERAIKVSSKDIPC</sequence>
<organism evidence="2 3">
    <name type="scientific">Carnegiea gigantea</name>
    <dbReference type="NCBI Taxonomy" id="171969"/>
    <lineage>
        <taxon>Eukaryota</taxon>
        <taxon>Viridiplantae</taxon>
        <taxon>Streptophyta</taxon>
        <taxon>Embryophyta</taxon>
        <taxon>Tracheophyta</taxon>
        <taxon>Spermatophyta</taxon>
        <taxon>Magnoliopsida</taxon>
        <taxon>eudicotyledons</taxon>
        <taxon>Gunneridae</taxon>
        <taxon>Pentapetalae</taxon>
        <taxon>Caryophyllales</taxon>
        <taxon>Cactineae</taxon>
        <taxon>Cactaceae</taxon>
        <taxon>Cactoideae</taxon>
        <taxon>Echinocereeae</taxon>
        <taxon>Carnegiea</taxon>
    </lineage>
</organism>
<dbReference type="AlphaFoldDB" id="A0A9Q1K0A5"/>
<evidence type="ECO:0000313" key="2">
    <source>
        <dbReference type="EMBL" id="KAJ8434404.1"/>
    </source>
</evidence>
<proteinExistence type="predicted"/>
<evidence type="ECO:0000256" key="1">
    <source>
        <dbReference type="SAM" id="MobiDB-lite"/>
    </source>
</evidence>
<dbReference type="Proteomes" id="UP001153076">
    <property type="component" value="Unassembled WGS sequence"/>
</dbReference>
<name>A0A9Q1K0A5_9CARY</name>
<comment type="caution">
    <text evidence="2">The sequence shown here is derived from an EMBL/GenBank/DDBJ whole genome shotgun (WGS) entry which is preliminary data.</text>
</comment>
<evidence type="ECO:0000313" key="3">
    <source>
        <dbReference type="Proteomes" id="UP001153076"/>
    </source>
</evidence>
<dbReference type="EMBL" id="JAKOGI010000479">
    <property type="protein sequence ID" value="KAJ8434404.1"/>
    <property type="molecule type" value="Genomic_DNA"/>
</dbReference>
<accession>A0A9Q1K0A5</accession>